<organism evidence="1 2">
    <name type="scientific">Cronobacter malonaticus</name>
    <dbReference type="NCBI Taxonomy" id="413503"/>
    <lineage>
        <taxon>Bacteria</taxon>
        <taxon>Pseudomonadati</taxon>
        <taxon>Pseudomonadota</taxon>
        <taxon>Gammaproteobacteria</taxon>
        <taxon>Enterobacterales</taxon>
        <taxon>Enterobacteriaceae</taxon>
        <taxon>Cronobacter</taxon>
    </lineage>
</organism>
<gene>
    <name evidence="1" type="ORF">P262_02417</name>
</gene>
<evidence type="ECO:0000313" key="1">
    <source>
        <dbReference type="EMBL" id="AHB70082.1"/>
    </source>
</evidence>
<dbReference type="KEGG" id="csi:P262_02417"/>
<sequence>MILYGYFSLTCQGTRQWCGNQAAGAYGGPVGIVKNRTTIPFLHFVMLSAPRRVWYDE</sequence>
<dbReference type="AlphaFoldDB" id="V5TYW4"/>
<accession>V5TYW4</accession>
<name>V5TYW4_9ENTR</name>
<proteinExistence type="predicted"/>
<dbReference type="PATRIC" id="fig|1401659.3.peg.1710"/>
<dbReference type="Proteomes" id="UP000018545">
    <property type="component" value="Chromosome"/>
</dbReference>
<reference evidence="1 2" key="1">
    <citation type="journal article" date="2014" name="Genome Announc.">
        <title>Complete Genome Sequence of Cronobacter sakazakii Strain CMCC 45402.</title>
        <authorList>
            <person name="Zhao Z."/>
            <person name="Wang L."/>
            <person name="Wang B."/>
            <person name="Liang H."/>
            <person name="Ye Q."/>
            <person name="Zeng M."/>
        </authorList>
    </citation>
    <scope>NUCLEOTIDE SEQUENCE [LARGE SCALE GENOMIC DNA]</scope>
    <source>
        <strain evidence="2">45402</strain>
    </source>
</reference>
<dbReference type="EMBL" id="CP006731">
    <property type="protein sequence ID" value="AHB70082.1"/>
    <property type="molecule type" value="Genomic_DNA"/>
</dbReference>
<evidence type="ECO:0000313" key="2">
    <source>
        <dbReference type="Proteomes" id="UP000018545"/>
    </source>
</evidence>
<protein>
    <submittedName>
        <fullName evidence="1">Uncharacterized protein</fullName>
    </submittedName>
</protein>
<dbReference type="HOGENOM" id="CLU_3024489_0_0_6"/>